<evidence type="ECO:0000313" key="2">
    <source>
        <dbReference type="EMBL" id="NMQ18886.1"/>
    </source>
</evidence>
<proteinExistence type="predicted"/>
<accession>A0ABX1TJF6</accession>
<keyword evidence="3" id="KW-1185">Reference proteome</keyword>
<organism evidence="2 3">
    <name type="scientific">Candidatus Competibacter phosphatis</name>
    <dbReference type="NCBI Taxonomy" id="221280"/>
    <lineage>
        <taxon>Bacteria</taxon>
        <taxon>Pseudomonadati</taxon>
        <taxon>Pseudomonadota</taxon>
        <taxon>Gammaproteobacteria</taxon>
        <taxon>Candidatus Competibacteraceae</taxon>
        <taxon>Candidatus Competibacter</taxon>
    </lineage>
</organism>
<evidence type="ECO:0000259" key="1">
    <source>
        <dbReference type="Pfam" id="PF13808"/>
    </source>
</evidence>
<dbReference type="EMBL" id="SPMZ01000016">
    <property type="protein sequence ID" value="NMQ18886.1"/>
    <property type="molecule type" value="Genomic_DNA"/>
</dbReference>
<evidence type="ECO:0000313" key="3">
    <source>
        <dbReference type="Proteomes" id="UP000760480"/>
    </source>
</evidence>
<gene>
    <name evidence="2" type="ORF">E4P82_06485</name>
</gene>
<comment type="caution">
    <text evidence="2">The sequence shown here is derived from an EMBL/GenBank/DDBJ whole genome shotgun (WGS) entry which is preliminary data.</text>
</comment>
<protein>
    <submittedName>
        <fullName evidence="2">Transposase family protein</fullName>
    </submittedName>
</protein>
<dbReference type="RefSeq" id="WP_169248134.1">
    <property type="nucleotide sequence ID" value="NZ_SPMZ01000016.1"/>
</dbReference>
<dbReference type="Proteomes" id="UP000760480">
    <property type="component" value="Unassembled WGS sequence"/>
</dbReference>
<feature type="domain" description="H repeat-associated protein N-terminal" evidence="1">
    <location>
        <begin position="7"/>
        <end position="91"/>
    </location>
</feature>
<name>A0ABX1TJF6_9GAMM</name>
<reference evidence="2 3" key="1">
    <citation type="submission" date="2019-03" db="EMBL/GenBank/DDBJ databases">
        <title>Metabolic reconstructions from genomes of highly enriched 'Candidatus Accumulibacter' and 'Candidatus Competibacter' bioreactor populations.</title>
        <authorList>
            <person name="Annavajhala M.K."/>
            <person name="Welles L."/>
            <person name="Abbas B."/>
            <person name="Sorokin D."/>
            <person name="Park H."/>
            <person name="Van Loosdrecht M."/>
            <person name="Chandran K."/>
        </authorList>
    </citation>
    <scope>NUCLEOTIDE SEQUENCE [LARGE SCALE GENOMIC DNA]</scope>
    <source>
        <strain evidence="2 3">SBR_G</strain>
    </source>
</reference>
<dbReference type="InterPro" id="IPR032806">
    <property type="entry name" value="YbfD_N"/>
</dbReference>
<sequence length="125" mass="13938">MLLPIFLAAIPDHRRPQGRRYGLEHLLLFSILAILSDATSYRKIQRFIAARLPQLNALCGLHWKRAPAHTAIRYALRGLDPVDVESAFRGHAAVLAGSPADRTLIALDGKTLRGSFDRFQDQKAL</sequence>
<dbReference type="Pfam" id="PF13808">
    <property type="entry name" value="DDE_Tnp_1_assoc"/>
    <property type="match status" value="1"/>
</dbReference>